<evidence type="ECO:0000256" key="10">
    <source>
        <dbReference type="ARBA" id="ARBA00023098"/>
    </source>
</evidence>
<dbReference type="Proteomes" id="UP000012019">
    <property type="component" value="Unassembled WGS sequence"/>
</dbReference>
<protein>
    <recommendedName>
        <fullName evidence="13">3-oxoacyl-[acyl-carrier-protein] synthase 1</fullName>
        <ecNumber evidence="5">2.3.1.41</ecNumber>
    </recommendedName>
    <alternativeName>
        <fullName evidence="14">3-oxoacyl-[acyl-carrier-protein] synthase I</fullName>
    </alternativeName>
    <alternativeName>
        <fullName evidence="15">Beta-ketoacyl-ACP synthase I</fullName>
    </alternativeName>
</protein>
<dbReference type="NCBIfam" id="NF005935">
    <property type="entry name" value="PRK07967.1"/>
    <property type="match status" value="1"/>
</dbReference>
<dbReference type="PANTHER" id="PTHR11712">
    <property type="entry name" value="POLYKETIDE SYNTHASE-RELATED"/>
    <property type="match status" value="1"/>
</dbReference>
<reference evidence="20 21" key="1">
    <citation type="journal article" date="2013" name="Genome Announc.">
        <title>Draft Genome Sequence of Methylophaga lonarensis MPLT, a Haloalkaliphilic (Non-Methane-Utilizing) Methylotroph.</title>
        <authorList>
            <person name="Shetty S.A."/>
            <person name="Marathe N.P."/>
            <person name="Munot H."/>
            <person name="Antony C.P."/>
            <person name="Dhotre D.P."/>
            <person name="Murrell J.C."/>
            <person name="Shouche Y.S."/>
        </authorList>
    </citation>
    <scope>NUCLEOTIDE SEQUENCE [LARGE SCALE GENOMIC DNA]</scope>
    <source>
        <strain evidence="20 21">MPL</strain>
    </source>
</reference>
<keyword evidence="8 18" id="KW-0808">Transferase</keyword>
<feature type="domain" description="Ketosynthase family 3 (KS3)" evidence="19">
    <location>
        <begin position="1"/>
        <end position="404"/>
    </location>
</feature>
<proteinExistence type="inferred from homology"/>
<dbReference type="PANTHER" id="PTHR11712:SF306">
    <property type="entry name" value="3-OXOACYL-[ACYL-CARRIER-PROTEIN] SYNTHASE 1"/>
    <property type="match status" value="1"/>
</dbReference>
<dbReference type="GO" id="GO:0005829">
    <property type="term" value="C:cytosol"/>
    <property type="evidence" value="ECO:0007669"/>
    <property type="project" value="TreeGrafter"/>
</dbReference>
<dbReference type="EMBL" id="APHR01000006">
    <property type="protein sequence ID" value="EMR14144.1"/>
    <property type="molecule type" value="Genomic_DNA"/>
</dbReference>
<dbReference type="eggNOG" id="COG0304">
    <property type="taxonomic scope" value="Bacteria"/>
</dbReference>
<comment type="subcellular location">
    <subcellularLocation>
        <location evidence="1">Cytoplasm</location>
    </subcellularLocation>
</comment>
<evidence type="ECO:0000256" key="18">
    <source>
        <dbReference type="RuleBase" id="RU003694"/>
    </source>
</evidence>
<evidence type="ECO:0000256" key="12">
    <source>
        <dbReference type="ARBA" id="ARBA00023315"/>
    </source>
</evidence>
<accession>M7PUK7</accession>
<evidence type="ECO:0000256" key="9">
    <source>
        <dbReference type="ARBA" id="ARBA00022832"/>
    </source>
</evidence>
<dbReference type="InterPro" id="IPR016039">
    <property type="entry name" value="Thiolase-like"/>
</dbReference>
<dbReference type="InterPro" id="IPR014030">
    <property type="entry name" value="Ketoacyl_synth_N"/>
</dbReference>
<dbReference type="STRING" id="1286106.MPL1_01488"/>
<organism evidence="20 21">
    <name type="scientific">Methylophaga lonarensis MPL</name>
    <dbReference type="NCBI Taxonomy" id="1286106"/>
    <lineage>
        <taxon>Bacteria</taxon>
        <taxon>Pseudomonadati</taxon>
        <taxon>Pseudomonadota</taxon>
        <taxon>Gammaproteobacteria</taxon>
        <taxon>Thiotrichales</taxon>
        <taxon>Piscirickettsiaceae</taxon>
        <taxon>Methylophaga</taxon>
    </lineage>
</organism>
<dbReference type="OrthoDB" id="9808669at2"/>
<keyword evidence="21" id="KW-1185">Reference proteome</keyword>
<dbReference type="PROSITE" id="PS52004">
    <property type="entry name" value="KS3_2"/>
    <property type="match status" value="1"/>
</dbReference>
<evidence type="ECO:0000256" key="13">
    <source>
        <dbReference type="ARBA" id="ARBA00039450"/>
    </source>
</evidence>
<evidence type="ECO:0000259" key="19">
    <source>
        <dbReference type="PROSITE" id="PS52004"/>
    </source>
</evidence>
<dbReference type="InterPro" id="IPR000794">
    <property type="entry name" value="Beta-ketoacyl_synthase"/>
</dbReference>
<comment type="pathway">
    <text evidence="2">Lipid metabolism; fatty acid biosynthesis.</text>
</comment>
<dbReference type="EC" id="2.3.1.41" evidence="5"/>
<evidence type="ECO:0000256" key="16">
    <source>
        <dbReference type="ARBA" id="ARBA00048121"/>
    </source>
</evidence>
<keyword evidence="11" id="KW-0275">Fatty acid biosynthesis</keyword>
<comment type="catalytic activity">
    <reaction evidence="17">
        <text>a fatty acyl-[ACP] + malonyl-[ACP] + H(+) = a 3-oxoacyl-[ACP] + holo-[ACP] + CO2</text>
        <dbReference type="Rhea" id="RHEA:22836"/>
        <dbReference type="Rhea" id="RHEA-COMP:9623"/>
        <dbReference type="Rhea" id="RHEA-COMP:9685"/>
        <dbReference type="Rhea" id="RHEA-COMP:9916"/>
        <dbReference type="Rhea" id="RHEA-COMP:14125"/>
        <dbReference type="ChEBI" id="CHEBI:15378"/>
        <dbReference type="ChEBI" id="CHEBI:16526"/>
        <dbReference type="ChEBI" id="CHEBI:64479"/>
        <dbReference type="ChEBI" id="CHEBI:78449"/>
        <dbReference type="ChEBI" id="CHEBI:78776"/>
        <dbReference type="ChEBI" id="CHEBI:138651"/>
        <dbReference type="EC" id="2.3.1.41"/>
    </reaction>
    <physiologicalReaction direction="left-to-right" evidence="17">
        <dbReference type="Rhea" id="RHEA:22837"/>
    </physiologicalReaction>
</comment>
<comment type="subunit">
    <text evidence="4">Homodimer.</text>
</comment>
<dbReference type="Pfam" id="PF02801">
    <property type="entry name" value="Ketoacyl-synt_C"/>
    <property type="match status" value="1"/>
</dbReference>
<dbReference type="SMART" id="SM00825">
    <property type="entry name" value="PKS_KS"/>
    <property type="match status" value="1"/>
</dbReference>
<comment type="similarity">
    <text evidence="3 18">Belongs to the thiolase-like superfamily. Beta-ketoacyl-ACP synthases family.</text>
</comment>
<dbReference type="GO" id="GO:0006633">
    <property type="term" value="P:fatty acid biosynthetic process"/>
    <property type="evidence" value="ECO:0007669"/>
    <property type="project" value="UniProtKB-UniPathway"/>
</dbReference>
<keyword evidence="10" id="KW-0443">Lipid metabolism</keyword>
<dbReference type="InterPro" id="IPR014031">
    <property type="entry name" value="Ketoacyl_synth_C"/>
</dbReference>
<evidence type="ECO:0000256" key="1">
    <source>
        <dbReference type="ARBA" id="ARBA00004496"/>
    </source>
</evidence>
<dbReference type="PROSITE" id="PS00606">
    <property type="entry name" value="KS3_1"/>
    <property type="match status" value="1"/>
</dbReference>
<dbReference type="RefSeq" id="WP_009725350.1">
    <property type="nucleotide sequence ID" value="NZ_APHR01000006.1"/>
</dbReference>
<keyword evidence="6" id="KW-0963">Cytoplasm</keyword>
<dbReference type="SUPFAM" id="SSF53901">
    <property type="entry name" value="Thiolase-like"/>
    <property type="match status" value="2"/>
</dbReference>
<dbReference type="InterPro" id="IPR018201">
    <property type="entry name" value="Ketoacyl_synth_AS"/>
</dbReference>
<evidence type="ECO:0000256" key="5">
    <source>
        <dbReference type="ARBA" id="ARBA00013191"/>
    </source>
</evidence>
<dbReference type="UniPathway" id="UPA00094"/>
<evidence type="ECO:0000256" key="15">
    <source>
        <dbReference type="ARBA" id="ARBA00042143"/>
    </source>
</evidence>
<dbReference type="FunFam" id="3.40.47.10:FF:000006">
    <property type="entry name" value="3-oxoacyl-[acyl-carrier-protein] synthase I"/>
    <property type="match status" value="1"/>
</dbReference>
<dbReference type="PATRIC" id="fig|1286106.3.peg.301"/>
<comment type="caution">
    <text evidence="20">The sequence shown here is derived from an EMBL/GenBank/DDBJ whole genome shotgun (WGS) entry which is preliminary data.</text>
</comment>
<evidence type="ECO:0000313" key="21">
    <source>
        <dbReference type="Proteomes" id="UP000012019"/>
    </source>
</evidence>
<evidence type="ECO:0000256" key="8">
    <source>
        <dbReference type="ARBA" id="ARBA00022679"/>
    </source>
</evidence>
<dbReference type="AlphaFoldDB" id="M7PUK7"/>
<gene>
    <name evidence="20" type="ORF">MPL1_01488</name>
</gene>
<keyword evidence="9" id="KW-0276">Fatty acid metabolism</keyword>
<dbReference type="Gene3D" id="3.40.47.10">
    <property type="match status" value="2"/>
</dbReference>
<dbReference type="InterPro" id="IPR020841">
    <property type="entry name" value="PKS_Beta-ketoAc_synthase_dom"/>
</dbReference>
<sequence length="407" mass="43015">MRRVVVTGLGITSCLGLDAQTVTESLRLGRTGIRFKQTYADMGFRSHVAGTVDIDLKEHIDRKVLRFMGDAAGYAFISMQQAIADAGLTEADVSNPRTGLVMGSGGASSSNQVEAADVLREKGLKRIGPYRVTQVMGSTTSACLATPFKIKGVNYSMSSACATSAHCIGNAMEQIQLGKQDIVFAGGAEEEHWSMSSLFDAMGALSTKYNETPEKASRAYDAERDGFVIAGGGGVLVLEEYEHAKARGAKIYAELTGYAATSDGYDMVAPSGEGAERCMKLAMSTMRAGSIDYINAHGTSTPVGDLAELSAIKKTFAGKQLPWIGSTKSLSGHSLGAAGVQEAIYSLLMMQEDFIAASANIETLDPEAADMPIVLQRRDSANLQAVLSNSFGFGGTNACLVFEKLAD</sequence>
<evidence type="ECO:0000256" key="17">
    <source>
        <dbReference type="ARBA" id="ARBA00048506"/>
    </source>
</evidence>
<keyword evidence="7" id="KW-0444">Lipid biosynthesis</keyword>
<evidence type="ECO:0000256" key="6">
    <source>
        <dbReference type="ARBA" id="ARBA00022490"/>
    </source>
</evidence>
<keyword evidence="12" id="KW-0012">Acyltransferase</keyword>
<evidence type="ECO:0000256" key="3">
    <source>
        <dbReference type="ARBA" id="ARBA00008467"/>
    </source>
</evidence>
<evidence type="ECO:0000313" key="20">
    <source>
        <dbReference type="EMBL" id="EMR14144.1"/>
    </source>
</evidence>
<evidence type="ECO:0000256" key="7">
    <source>
        <dbReference type="ARBA" id="ARBA00022516"/>
    </source>
</evidence>
<evidence type="ECO:0000256" key="4">
    <source>
        <dbReference type="ARBA" id="ARBA00011738"/>
    </source>
</evidence>
<evidence type="ECO:0000256" key="11">
    <source>
        <dbReference type="ARBA" id="ARBA00023160"/>
    </source>
</evidence>
<dbReference type="Pfam" id="PF00109">
    <property type="entry name" value="ketoacyl-synt"/>
    <property type="match status" value="1"/>
</dbReference>
<name>M7PUK7_9GAMM</name>
<dbReference type="GO" id="GO:0004315">
    <property type="term" value="F:3-oxoacyl-[acyl-carrier-protein] synthase activity"/>
    <property type="evidence" value="ECO:0007669"/>
    <property type="project" value="UniProtKB-EC"/>
</dbReference>
<dbReference type="CDD" id="cd00834">
    <property type="entry name" value="KAS_I_II"/>
    <property type="match status" value="1"/>
</dbReference>
<dbReference type="NCBIfam" id="NF005589">
    <property type="entry name" value="PRK07314.1"/>
    <property type="match status" value="1"/>
</dbReference>
<evidence type="ECO:0000256" key="2">
    <source>
        <dbReference type="ARBA" id="ARBA00005194"/>
    </source>
</evidence>
<evidence type="ECO:0000256" key="14">
    <source>
        <dbReference type="ARBA" id="ARBA00041620"/>
    </source>
</evidence>
<comment type="catalytic activity">
    <reaction evidence="16">
        <text>(3Z)-decenoyl-[ACP] + malonyl-[ACP] + H(+) = 3-oxo-(5Z)-dodecenoyl-[ACP] + holo-[ACP] + CO2</text>
        <dbReference type="Rhea" id="RHEA:54940"/>
        <dbReference type="Rhea" id="RHEA-COMP:9623"/>
        <dbReference type="Rhea" id="RHEA-COMP:9685"/>
        <dbReference type="Rhea" id="RHEA-COMP:9927"/>
        <dbReference type="Rhea" id="RHEA-COMP:14042"/>
        <dbReference type="ChEBI" id="CHEBI:15378"/>
        <dbReference type="ChEBI" id="CHEBI:16526"/>
        <dbReference type="ChEBI" id="CHEBI:64479"/>
        <dbReference type="ChEBI" id="CHEBI:78449"/>
        <dbReference type="ChEBI" id="CHEBI:78798"/>
        <dbReference type="ChEBI" id="CHEBI:138410"/>
    </reaction>
    <physiologicalReaction direction="left-to-right" evidence="16">
        <dbReference type="Rhea" id="RHEA:54941"/>
    </physiologicalReaction>
</comment>